<evidence type="ECO:0000256" key="5">
    <source>
        <dbReference type="ARBA" id="ARBA00023242"/>
    </source>
</evidence>
<evidence type="ECO:0000313" key="8">
    <source>
        <dbReference type="Proteomes" id="UP000308549"/>
    </source>
</evidence>
<gene>
    <name evidence="7" type="ORF">B0A50_05380</name>
</gene>
<feature type="region of interest" description="Disordered" evidence="6">
    <location>
        <begin position="737"/>
        <end position="794"/>
    </location>
</feature>
<dbReference type="SUPFAM" id="SSF48371">
    <property type="entry name" value="ARM repeat"/>
    <property type="match status" value="1"/>
</dbReference>
<dbReference type="InterPro" id="IPR000225">
    <property type="entry name" value="Armadillo"/>
</dbReference>
<dbReference type="InterPro" id="IPR011989">
    <property type="entry name" value="ARM-like"/>
</dbReference>
<dbReference type="GO" id="GO:0043161">
    <property type="term" value="P:proteasome-mediated ubiquitin-dependent protein catabolic process"/>
    <property type="evidence" value="ECO:0007669"/>
    <property type="project" value="TreeGrafter"/>
</dbReference>
<dbReference type="OrthoDB" id="5559898at2759"/>
<feature type="compositionally biased region" description="Acidic residues" evidence="6">
    <location>
        <begin position="756"/>
        <end position="777"/>
    </location>
</feature>
<dbReference type="Gene3D" id="1.25.10.10">
    <property type="entry name" value="Leucine-rich Repeat Variant"/>
    <property type="match status" value="3"/>
</dbReference>
<organism evidence="7 8">
    <name type="scientific">Salinomyces thailandicus</name>
    <dbReference type="NCBI Taxonomy" id="706561"/>
    <lineage>
        <taxon>Eukaryota</taxon>
        <taxon>Fungi</taxon>
        <taxon>Dikarya</taxon>
        <taxon>Ascomycota</taxon>
        <taxon>Pezizomycotina</taxon>
        <taxon>Dothideomycetes</taxon>
        <taxon>Dothideomycetidae</taxon>
        <taxon>Mycosphaerellales</taxon>
        <taxon>Teratosphaeriaceae</taxon>
        <taxon>Salinomyces</taxon>
    </lineage>
</organism>
<comment type="caution">
    <text evidence="7">The sequence shown here is derived from an EMBL/GenBank/DDBJ whole genome shotgun (WGS) entry which is preliminary data.</text>
</comment>
<feature type="compositionally biased region" description="Polar residues" evidence="6">
    <location>
        <begin position="779"/>
        <end position="792"/>
    </location>
</feature>
<dbReference type="GO" id="GO:0005737">
    <property type="term" value="C:cytoplasm"/>
    <property type="evidence" value="ECO:0007669"/>
    <property type="project" value="UniProtKB-SubCell"/>
</dbReference>
<dbReference type="GO" id="GO:0005634">
    <property type="term" value="C:nucleus"/>
    <property type="evidence" value="ECO:0007669"/>
    <property type="project" value="UniProtKB-SubCell"/>
</dbReference>
<dbReference type="SMART" id="SM00185">
    <property type="entry name" value="ARM"/>
    <property type="match status" value="4"/>
</dbReference>
<protein>
    <submittedName>
        <fullName evidence="7">Uncharacterized protein</fullName>
    </submittedName>
</protein>
<proteinExistence type="predicted"/>
<name>A0A4V5N4D4_9PEZI</name>
<comment type="subcellular location">
    <subcellularLocation>
        <location evidence="2">Cytoplasm</location>
    </subcellularLocation>
    <subcellularLocation>
        <location evidence="1">Nucleus</location>
    </subcellularLocation>
</comment>
<evidence type="ECO:0000313" key="7">
    <source>
        <dbReference type="EMBL" id="TKA25519.1"/>
    </source>
</evidence>
<evidence type="ECO:0000256" key="3">
    <source>
        <dbReference type="ARBA" id="ARBA00022490"/>
    </source>
</evidence>
<dbReference type="InterPro" id="IPR016024">
    <property type="entry name" value="ARM-type_fold"/>
</dbReference>
<dbReference type="GO" id="GO:0034657">
    <property type="term" value="C:GID complex"/>
    <property type="evidence" value="ECO:0007669"/>
    <property type="project" value="TreeGrafter"/>
</dbReference>
<accession>A0A4V5N4D4</accession>
<dbReference type="InterPro" id="IPR038739">
    <property type="entry name" value="ARMC8/Vid28"/>
</dbReference>
<sequence length="1004" mass="108582">MVLGPSLETLQAIQTSPAEEQAAALRDIKNDIVGHDQRKEVAVKHGIVDVLVEILAAGNSRDGLRAGEAGTDGVSLRDTQSCSHGDDARLQALLILGSLASGGPAFVQPLTAAGAHKVLLDVLTTSTAPRLVTATLQALKLLASSCSQARDGLDDESFRSLDLFTAESANAFRNVLRQPSASTAARQQLRCATDIIATSATDEGTKAQLFSSDLLDSLSSLLASYAIQQKHVEYHGSPSAFLPPPPSNAIPGILAAITTMISGSTYRVHRFFLSQPIRDLFLQSWPGSGDQRHLLGPRFGFASHAVGEPLLPPLHVPVHGTTTYYGTPRTFPGLTHLQPPERRRGILESSNMPLGDPDHANAVCGWLIVLARSMQGHERLIALRLLALVSNAIDDDVASVGHRSEHVQKTREREKQIALLAVPIAVRLIETANEAKPASSLSAKEQQDARLVKEEACDVLALLIRYCKDLQVAGVDAGAIKHICPILKKSFDNMPLTKPMWSAKPATPDEADAAQTRRMGVRGLPSEILHAMRCRQGALEALAAIAAKEDLHRKAIIEAGVVTCIIDSLKPYPPDYSEKLAQNRGQAGPKDGNTTAVILAACHLAKTMSRSVSLLRTSLIDAGIAKPIFQLLSHQNPRVQLAATDVCINLVTDFSPMREDLVAEGVIKPLAEHARSSSPALRLSSLWALKHLVSKASKEVKIKALDELGAGWLASAIQGEHAPASIAPSGGGVSVGLSTPNAAGEQVDLLNPSNMDLDEPVAEQESADDDEDGEVMYDESSSTHYQSSQLRSTIDRRQQSFNSSKYLSSVRDQEQNPTLQARRDDLAVQEQALDFIRNLIGPEDGVLMVEHLMTQIGSAKLFEILIAKLSPLPASARLAGTNSGSNSRQVYNPTQIILSCIHIVNHLSNAASIHKQLVIAQKPLLQAWLPHFNHVDRHVRVFCVWAVNSLTWIEDDSDRREARQRALELRAVGIENAVRNMAHDADLDVRERVKTAMRQLETLL</sequence>
<evidence type="ECO:0000256" key="1">
    <source>
        <dbReference type="ARBA" id="ARBA00004123"/>
    </source>
</evidence>
<dbReference type="PANTHER" id="PTHR15651:SF7">
    <property type="entry name" value="ARMADILLO REPEAT-CONTAINING PROTEIN 8"/>
    <property type="match status" value="1"/>
</dbReference>
<dbReference type="PANTHER" id="PTHR15651">
    <property type="entry name" value="ARMADILLO REPEAT-CONTAINING PROTEIN 8"/>
    <property type="match status" value="1"/>
</dbReference>
<dbReference type="AlphaFoldDB" id="A0A4V5N4D4"/>
<dbReference type="EMBL" id="NAJL01000034">
    <property type="protein sequence ID" value="TKA25519.1"/>
    <property type="molecule type" value="Genomic_DNA"/>
</dbReference>
<evidence type="ECO:0000256" key="4">
    <source>
        <dbReference type="ARBA" id="ARBA00022737"/>
    </source>
</evidence>
<keyword evidence="4" id="KW-0677">Repeat</keyword>
<evidence type="ECO:0000256" key="6">
    <source>
        <dbReference type="SAM" id="MobiDB-lite"/>
    </source>
</evidence>
<reference evidence="7 8" key="1">
    <citation type="submission" date="2017-03" db="EMBL/GenBank/DDBJ databases">
        <title>Genomes of endolithic fungi from Antarctica.</title>
        <authorList>
            <person name="Coleine C."/>
            <person name="Masonjones S."/>
            <person name="Stajich J.E."/>
        </authorList>
    </citation>
    <scope>NUCLEOTIDE SEQUENCE [LARGE SCALE GENOMIC DNA]</scope>
    <source>
        <strain evidence="7 8">CCFEE 6315</strain>
    </source>
</reference>
<evidence type="ECO:0000256" key="2">
    <source>
        <dbReference type="ARBA" id="ARBA00004496"/>
    </source>
</evidence>
<keyword evidence="8" id="KW-1185">Reference proteome</keyword>
<keyword evidence="3" id="KW-0963">Cytoplasm</keyword>
<keyword evidence="5" id="KW-0539">Nucleus</keyword>
<dbReference type="Proteomes" id="UP000308549">
    <property type="component" value="Unassembled WGS sequence"/>
</dbReference>